<evidence type="ECO:0000256" key="2">
    <source>
        <dbReference type="SAM" id="MobiDB-lite"/>
    </source>
</evidence>
<feature type="compositionally biased region" description="Acidic residues" evidence="2">
    <location>
        <begin position="411"/>
        <end position="433"/>
    </location>
</feature>
<dbReference type="AlphaFoldDB" id="A0A2N9H7N4"/>
<protein>
    <submittedName>
        <fullName evidence="3">Uncharacterized protein</fullName>
    </submittedName>
</protein>
<feature type="region of interest" description="Disordered" evidence="2">
    <location>
        <begin position="396"/>
        <end position="433"/>
    </location>
</feature>
<evidence type="ECO:0000313" key="3">
    <source>
        <dbReference type="EMBL" id="SPD07925.1"/>
    </source>
</evidence>
<gene>
    <name evidence="3" type="ORF">FSB_LOCUS35807</name>
</gene>
<sequence length="433" mass="48154">MCPEEESRTSCHLKARELNVKLVNGLPSSNKGYDKDYLRVSGEWFTGGSACRSSYGYPDLTRIEVDRKQVDAELAPPCPDHKPSKYDLTTYVAQPAMVEHPQNHHDLIASGQVCEMVPPINPFKLMGKTADASPSGKAKGRGKGKNKGVGAEKKLKKPIADASMPEVTIQPPTEQEPPLPPPTVHDLDEPNQGEEWQPRKKRGRTEAPSVQALLLDQDSISIWDSILDDSNSEVAAQVAHGLAFAACLPGDMKQWAGTQPGPVFRHITRGLMMATQGVLSMEARVFRLTEKLQKKEPEHEKSMSEDKRIQMEAELTRMQEKMKKLESECLLSIGKAHQEGMEEGMVKGKELGREGAMDEVKAQFQMVYNSGFRHGWKSTLSKTEQPDTSELFLCINTPLPYPEAGLKNSDDEADEEEDEGAEEEEEEEEIEEV</sequence>
<feature type="compositionally biased region" description="Pro residues" evidence="2">
    <location>
        <begin position="174"/>
        <end position="183"/>
    </location>
</feature>
<accession>A0A2N9H7N4</accession>
<dbReference type="EMBL" id="OIVN01002982">
    <property type="protein sequence ID" value="SPD07925.1"/>
    <property type="molecule type" value="Genomic_DNA"/>
</dbReference>
<feature type="region of interest" description="Disordered" evidence="2">
    <location>
        <begin position="127"/>
        <end position="207"/>
    </location>
</feature>
<keyword evidence="1" id="KW-0175">Coiled coil</keyword>
<evidence type="ECO:0000256" key="1">
    <source>
        <dbReference type="SAM" id="Coils"/>
    </source>
</evidence>
<reference evidence="3" key="1">
    <citation type="submission" date="2018-02" db="EMBL/GenBank/DDBJ databases">
        <authorList>
            <person name="Cohen D.B."/>
            <person name="Kent A.D."/>
        </authorList>
    </citation>
    <scope>NUCLEOTIDE SEQUENCE</scope>
</reference>
<proteinExistence type="predicted"/>
<name>A0A2N9H7N4_FAGSY</name>
<feature type="coiled-coil region" evidence="1">
    <location>
        <begin position="301"/>
        <end position="328"/>
    </location>
</feature>
<organism evidence="3">
    <name type="scientific">Fagus sylvatica</name>
    <name type="common">Beechnut</name>
    <dbReference type="NCBI Taxonomy" id="28930"/>
    <lineage>
        <taxon>Eukaryota</taxon>
        <taxon>Viridiplantae</taxon>
        <taxon>Streptophyta</taxon>
        <taxon>Embryophyta</taxon>
        <taxon>Tracheophyta</taxon>
        <taxon>Spermatophyta</taxon>
        <taxon>Magnoliopsida</taxon>
        <taxon>eudicotyledons</taxon>
        <taxon>Gunneridae</taxon>
        <taxon>Pentapetalae</taxon>
        <taxon>rosids</taxon>
        <taxon>fabids</taxon>
        <taxon>Fagales</taxon>
        <taxon>Fagaceae</taxon>
        <taxon>Fagus</taxon>
    </lineage>
</organism>